<evidence type="ECO:0000256" key="1">
    <source>
        <dbReference type="SAM" id="Phobius"/>
    </source>
</evidence>
<reference evidence="2 3" key="1">
    <citation type="submission" date="2022-05" db="EMBL/GenBank/DDBJ databases">
        <authorList>
            <person name="Park J.-S."/>
        </authorList>
    </citation>
    <scope>NUCLEOTIDE SEQUENCE [LARGE SCALE GENOMIC DNA]</scope>
    <source>
        <strain evidence="2 3">2012CJ34-2</strain>
    </source>
</reference>
<gene>
    <name evidence="2" type="ORF">M3P05_14910</name>
</gene>
<dbReference type="RefSeq" id="WP_249700655.1">
    <property type="nucleotide sequence ID" value="NZ_JAMFLX010000021.1"/>
</dbReference>
<feature type="transmembrane region" description="Helical" evidence="1">
    <location>
        <begin position="50"/>
        <end position="82"/>
    </location>
</feature>
<keyword evidence="1" id="KW-0472">Membrane</keyword>
<comment type="caution">
    <text evidence="2">The sequence shown here is derived from an EMBL/GenBank/DDBJ whole genome shotgun (WGS) entry which is preliminary data.</text>
</comment>
<sequence length="86" mass="10472">MHMFWVMIRLWINHHFLPHWMQDKEPDERHPYRRLFTDSHQRKRKIVKRIWMGAGLIVLSSPMLHILLIVALPATFLSFAILDETR</sequence>
<keyword evidence="1" id="KW-0812">Transmembrane</keyword>
<evidence type="ECO:0000313" key="3">
    <source>
        <dbReference type="Proteomes" id="UP001203338"/>
    </source>
</evidence>
<dbReference type="Proteomes" id="UP001203338">
    <property type="component" value="Unassembled WGS sequence"/>
</dbReference>
<dbReference type="EMBL" id="JAMFLX010000021">
    <property type="protein sequence ID" value="MCL6271214.1"/>
    <property type="molecule type" value="Genomic_DNA"/>
</dbReference>
<evidence type="ECO:0000313" key="2">
    <source>
        <dbReference type="EMBL" id="MCL6271214.1"/>
    </source>
</evidence>
<keyword evidence="1" id="KW-1133">Transmembrane helix</keyword>
<proteinExistence type="predicted"/>
<keyword evidence="3" id="KW-1185">Reference proteome</keyword>
<protein>
    <submittedName>
        <fullName evidence="2">Uncharacterized protein</fullName>
    </submittedName>
</protein>
<organism evidence="2 3">
    <name type="scientific">Parendozoicomonas callyspongiae</name>
    <dbReference type="NCBI Taxonomy" id="2942213"/>
    <lineage>
        <taxon>Bacteria</taxon>
        <taxon>Pseudomonadati</taxon>
        <taxon>Pseudomonadota</taxon>
        <taxon>Gammaproteobacteria</taxon>
        <taxon>Oceanospirillales</taxon>
        <taxon>Endozoicomonadaceae</taxon>
        <taxon>Parendozoicomonas</taxon>
    </lineage>
</organism>
<accession>A0ABT0PIM9</accession>
<name>A0ABT0PIM9_9GAMM</name>